<dbReference type="SMART" id="SM00387">
    <property type="entry name" value="HATPase_c"/>
    <property type="match status" value="1"/>
</dbReference>
<dbReference type="Pfam" id="PF02518">
    <property type="entry name" value="HATPase_c"/>
    <property type="match status" value="1"/>
</dbReference>
<comment type="catalytic activity">
    <reaction evidence="1">
        <text>ATP + protein L-histidine = ADP + protein N-phospho-L-histidine.</text>
        <dbReference type="EC" id="2.7.13.3"/>
    </reaction>
</comment>
<accession>A0AAQ1JSW4</accession>
<dbReference type="SUPFAM" id="SSF52172">
    <property type="entry name" value="CheY-like"/>
    <property type="match status" value="2"/>
</dbReference>
<dbReference type="Proteomes" id="UP000183529">
    <property type="component" value="Unassembled WGS sequence"/>
</dbReference>
<feature type="modified residue" description="4-aspartylphosphate" evidence="4">
    <location>
        <position position="627"/>
    </location>
</feature>
<dbReference type="InterPro" id="IPR011006">
    <property type="entry name" value="CheY-like_superfamily"/>
</dbReference>
<sequence length="855" mass="93561">MSRERMGEMLERSRLAIRWGGILGLLCHPIYYLVWTYVLPQPYDNLALRLSAALVCVPLIFQAYWPRRFNHYLLLYWHACLIYVLPFVCTFLAIRNGFSTMWMMTEVMMIFIMALCIDSPLLLMACIGVGVATSSVAAVVTSPVPVVLSTANQSDLALLPVVMLCSMAFSHAISIGRIFVEKNRVLQALAGSIAHEMRNPLSQLKHVLENVEENLPAATEPNRPAVLSHDKAAALYRHLAQGKTSIERGLRIIAMTLDEVSAKPIRSDRLAYLSAAATTRKALEEFGFDDEDERSKVKLLVREDFTFKVDETVYLFILFNLMKNALHHMAARASSTLTLTVERQSIIVRDTGSGIAPEMLAHLFEPFRTSGNSAGTGLGLAYCQRAMQAFGGTIACRSEVDKFTEFALHFPAIPDREVAEYEREMLDRARPVFEGKRILLCDEDVYQRAKTRRVLAGMGAQVSEADNGQLALAMLRERGGEHYDLVLIEANMPALDGYAVAERIRASNHRAIQNILIAGFAAQPGGVAQVLARRAGMDVMLGKAGSVLELIGALQALFESGDRRVARKGVERLSGKSILVADDDTYSRSIAKAWLERSGARVIEAEHGHAVLDHLRAGEVIDAIVMDMNMPGMGGPDTTAAIRARTDAYANVPIVALTGQSDMEAIRECLSVGMDDVLVKPVQAAVLCAAVSTQIARLGAKASPASAEPAPLPPMVHDLTLPTGRELLDELQLGELTALGLIDQTFLDGVAQIRALVDELVRGARSMESEPAHTALHRLLGVSGNIGAKSLHAFGRTIYPRIVDGQWPLEPDWIEQIAALGKRSADALETYFDSVTPLRHPDRATNASATRLLTL</sequence>
<dbReference type="Gene3D" id="3.30.565.10">
    <property type="entry name" value="Histidine kinase-like ATPase, C-terminal domain"/>
    <property type="match status" value="1"/>
</dbReference>
<evidence type="ECO:0000256" key="4">
    <source>
        <dbReference type="PROSITE-ProRule" id="PRU00169"/>
    </source>
</evidence>
<evidence type="ECO:0000256" key="2">
    <source>
        <dbReference type="ARBA" id="ARBA00012438"/>
    </source>
</evidence>
<dbReference type="AlphaFoldDB" id="A0AAQ1JSW4"/>
<reference evidence="8 9" key="1">
    <citation type="submission" date="2016-10" db="EMBL/GenBank/DDBJ databases">
        <authorList>
            <person name="Varghese N."/>
            <person name="Submissions S."/>
        </authorList>
    </citation>
    <scope>NUCLEOTIDE SEQUENCE [LARGE SCALE GENOMIC DNA]</scope>
    <source>
        <strain evidence="8 9">LMG 22274</strain>
    </source>
</reference>
<dbReference type="CDD" id="cd17546">
    <property type="entry name" value="REC_hyHK_CKI1_RcsC-like"/>
    <property type="match status" value="1"/>
</dbReference>
<feature type="transmembrane region" description="Helical" evidence="5">
    <location>
        <begin position="156"/>
        <end position="180"/>
    </location>
</feature>
<feature type="transmembrane region" description="Helical" evidence="5">
    <location>
        <begin position="46"/>
        <end position="65"/>
    </location>
</feature>
<proteinExistence type="predicted"/>
<dbReference type="EMBL" id="FNZM01000003">
    <property type="protein sequence ID" value="SEJ23726.1"/>
    <property type="molecule type" value="Genomic_DNA"/>
</dbReference>
<dbReference type="SUPFAM" id="SSF47226">
    <property type="entry name" value="Histidine-containing phosphotransfer domain, HPT domain"/>
    <property type="match status" value="1"/>
</dbReference>
<keyword evidence="8" id="KW-0808">Transferase</keyword>
<dbReference type="InterPro" id="IPR036890">
    <property type="entry name" value="HATPase_C_sf"/>
</dbReference>
<keyword evidence="8" id="KW-0418">Kinase</keyword>
<evidence type="ECO:0000256" key="1">
    <source>
        <dbReference type="ARBA" id="ARBA00000085"/>
    </source>
</evidence>
<comment type="caution">
    <text evidence="4">Lacks conserved residue(s) required for the propagation of feature annotation.</text>
</comment>
<dbReference type="InterPro" id="IPR003594">
    <property type="entry name" value="HATPase_dom"/>
</dbReference>
<feature type="domain" description="Histidine kinase" evidence="6">
    <location>
        <begin position="192"/>
        <end position="414"/>
    </location>
</feature>
<dbReference type="InterPro" id="IPR004358">
    <property type="entry name" value="Sig_transdc_His_kin-like_C"/>
</dbReference>
<dbReference type="EC" id="2.7.13.3" evidence="2"/>
<dbReference type="InterPro" id="IPR005467">
    <property type="entry name" value="His_kinase_dom"/>
</dbReference>
<evidence type="ECO:0000313" key="8">
    <source>
        <dbReference type="EMBL" id="SEJ23726.1"/>
    </source>
</evidence>
<keyword evidence="5" id="KW-0472">Membrane</keyword>
<feature type="domain" description="Response regulatory" evidence="7">
    <location>
        <begin position="437"/>
        <end position="558"/>
    </location>
</feature>
<dbReference type="PANTHER" id="PTHR43547">
    <property type="entry name" value="TWO-COMPONENT HISTIDINE KINASE"/>
    <property type="match status" value="1"/>
</dbReference>
<gene>
    <name evidence="8" type="ORF">SAMN05216550_103277</name>
</gene>
<evidence type="ECO:0000259" key="7">
    <source>
        <dbReference type="PROSITE" id="PS50110"/>
    </source>
</evidence>
<dbReference type="PRINTS" id="PR00344">
    <property type="entry name" value="BCTRLSENSOR"/>
</dbReference>
<dbReference type="InterPro" id="IPR036641">
    <property type="entry name" value="HPT_dom_sf"/>
</dbReference>
<evidence type="ECO:0000256" key="3">
    <source>
        <dbReference type="ARBA" id="ARBA00022553"/>
    </source>
</evidence>
<keyword evidence="5" id="KW-1133">Transmembrane helix</keyword>
<comment type="caution">
    <text evidence="8">The sequence shown here is derived from an EMBL/GenBank/DDBJ whole genome shotgun (WGS) entry which is preliminary data.</text>
</comment>
<dbReference type="InterPro" id="IPR001789">
    <property type="entry name" value="Sig_transdc_resp-reg_receiver"/>
</dbReference>
<feature type="transmembrane region" description="Helical" evidence="5">
    <location>
        <begin position="15"/>
        <end position="34"/>
    </location>
</feature>
<keyword evidence="5" id="KW-0812">Transmembrane</keyword>
<name>A0AAQ1JSW4_9BURK</name>
<evidence type="ECO:0000259" key="6">
    <source>
        <dbReference type="PROSITE" id="PS50109"/>
    </source>
</evidence>
<keyword evidence="3 4" id="KW-0597">Phosphoprotein</keyword>
<dbReference type="InterPro" id="IPR036097">
    <property type="entry name" value="HisK_dim/P_sf"/>
</dbReference>
<evidence type="ECO:0000313" key="9">
    <source>
        <dbReference type="Proteomes" id="UP000183529"/>
    </source>
</evidence>
<dbReference type="SUPFAM" id="SSF47384">
    <property type="entry name" value="Homodimeric domain of signal transducing histidine kinase"/>
    <property type="match status" value="1"/>
</dbReference>
<organism evidence="8 9">
    <name type="scientific">Paraburkholderia tropica</name>
    <dbReference type="NCBI Taxonomy" id="92647"/>
    <lineage>
        <taxon>Bacteria</taxon>
        <taxon>Pseudomonadati</taxon>
        <taxon>Pseudomonadota</taxon>
        <taxon>Betaproteobacteria</taxon>
        <taxon>Burkholderiales</taxon>
        <taxon>Burkholderiaceae</taxon>
        <taxon>Paraburkholderia</taxon>
    </lineage>
</organism>
<dbReference type="PANTHER" id="PTHR43547:SF2">
    <property type="entry name" value="HYBRID SIGNAL TRANSDUCTION HISTIDINE KINASE C"/>
    <property type="match status" value="1"/>
</dbReference>
<feature type="transmembrane region" description="Helical" evidence="5">
    <location>
        <begin position="72"/>
        <end position="94"/>
    </location>
</feature>
<protein>
    <recommendedName>
        <fullName evidence="2">histidine kinase</fullName>
        <ecNumber evidence="2">2.7.13.3</ecNumber>
    </recommendedName>
</protein>
<dbReference type="Pfam" id="PF00072">
    <property type="entry name" value="Response_reg"/>
    <property type="match status" value="2"/>
</dbReference>
<evidence type="ECO:0000256" key="5">
    <source>
        <dbReference type="SAM" id="Phobius"/>
    </source>
</evidence>
<dbReference type="PROSITE" id="PS50110">
    <property type="entry name" value="RESPONSE_REGULATORY"/>
    <property type="match status" value="2"/>
</dbReference>
<dbReference type="PROSITE" id="PS50109">
    <property type="entry name" value="HIS_KIN"/>
    <property type="match status" value="1"/>
</dbReference>
<dbReference type="Gene3D" id="3.40.50.2300">
    <property type="match status" value="2"/>
</dbReference>
<dbReference type="SUPFAM" id="SSF55874">
    <property type="entry name" value="ATPase domain of HSP90 chaperone/DNA topoisomerase II/histidine kinase"/>
    <property type="match status" value="1"/>
</dbReference>
<feature type="domain" description="Response regulatory" evidence="7">
    <location>
        <begin position="577"/>
        <end position="695"/>
    </location>
</feature>
<dbReference type="GO" id="GO:0000155">
    <property type="term" value="F:phosphorelay sensor kinase activity"/>
    <property type="evidence" value="ECO:0007669"/>
    <property type="project" value="InterPro"/>
</dbReference>
<dbReference type="SMART" id="SM00448">
    <property type="entry name" value="REC"/>
    <property type="match status" value="2"/>
</dbReference>